<proteinExistence type="predicted"/>
<protein>
    <submittedName>
        <fullName evidence="1">Uncharacterized protein</fullName>
    </submittedName>
</protein>
<evidence type="ECO:0000313" key="1">
    <source>
        <dbReference type="EMBL" id="RAO64853.1"/>
    </source>
</evidence>
<sequence length="549" mass="62726">MALIQLSGPGGQSWSPVPDFNSSENSFHILISSSPKNAQLCRTITSSMILEYPPFTLLRPKPETRKGATAKQAAVEKVESMLTFLKTNQRIGERDLLLIVDSDDTVFQLPHDVLIDRYMEITRRKNEHLRSKYGTKVLINPENENDRYTVQKYTQRALFAARKDCSSNLTDSAACASVPQSPLPPDIYGAKTDKKRDGTLTRPRWIESGAVMGQTSDLIPIYERVLEEMKKQPLRANEQLIFTNMFGAQEYSREIERRKTVSPFKEWLWDYMGILEATNVTKVRAHIQPGAQHEFGMGLDYEGQLFLSTRKTLGDIEWLRYRDSRKVSSVQIQHGIPREVRLNLPLDVEQNELNPFTKVKLSNSLSSKTANMTSIDVLPPSWNFTWNDLPLVTYIQTAAVPALIHTGGETNVRQTFWLNSWFHPWARALLRNYVRSAPKERPVQVPTLGTTDLLRHPNRKGGMWTDNDEWMSFEDLCSGLEVPLFDDELGPWGSEKPSALRAVYNLWGKLMAGKGPKYRNLGEMRSEAEEIERFILGIEDDEEEDEETE</sequence>
<dbReference type="CDD" id="cd22997">
    <property type="entry name" value="GT_LH"/>
    <property type="match status" value="1"/>
</dbReference>
<keyword evidence="2" id="KW-1185">Reference proteome</keyword>
<evidence type="ECO:0000313" key="2">
    <source>
        <dbReference type="Proteomes" id="UP000249363"/>
    </source>
</evidence>
<accession>A0A364KMT9</accession>
<gene>
    <name evidence="1" type="ORF">BHQ10_000865</name>
</gene>
<comment type="caution">
    <text evidence="1">The sequence shown here is derived from an EMBL/GenBank/DDBJ whole genome shotgun (WGS) entry which is preliminary data.</text>
</comment>
<dbReference type="OrthoDB" id="422736at2759"/>
<dbReference type="GeneID" id="63790082"/>
<dbReference type="PANTHER" id="PTHR36587:SF2">
    <property type="entry name" value="EXPRESSION SITE-ASSOCIATED GENE 3 (ESAG3)-LIKE PROTEIN"/>
    <property type="match status" value="1"/>
</dbReference>
<dbReference type="RefSeq" id="XP_040729370.1">
    <property type="nucleotide sequence ID" value="XM_040881478.1"/>
</dbReference>
<dbReference type="AlphaFoldDB" id="A0A364KMT9"/>
<name>A0A364KMT9_TALAM</name>
<dbReference type="Proteomes" id="UP000249363">
    <property type="component" value="Unassembled WGS sequence"/>
</dbReference>
<dbReference type="PANTHER" id="PTHR36587">
    <property type="entry name" value="EXPRESSION SITE-ASSOCIATED GENE 3 (ESAG3)-LIKE PROTEIN"/>
    <property type="match status" value="1"/>
</dbReference>
<reference evidence="1 2" key="1">
    <citation type="journal article" date="2017" name="Biotechnol. Biofuels">
        <title>Differential beta-glucosidase expression as a function of carbon source availability in Talaromyces amestolkiae: a genomic and proteomic approach.</title>
        <authorList>
            <person name="de Eugenio L.I."/>
            <person name="Mendez-Liter J.A."/>
            <person name="Nieto-Dominguez M."/>
            <person name="Alonso L."/>
            <person name="Gil-Munoz J."/>
            <person name="Barriuso J."/>
            <person name="Prieto A."/>
            <person name="Martinez M.J."/>
        </authorList>
    </citation>
    <scope>NUCLEOTIDE SEQUENCE [LARGE SCALE GENOMIC DNA]</scope>
    <source>
        <strain evidence="1 2">CIB</strain>
    </source>
</reference>
<organism evidence="1 2">
    <name type="scientific">Talaromyces amestolkiae</name>
    <dbReference type="NCBI Taxonomy" id="1196081"/>
    <lineage>
        <taxon>Eukaryota</taxon>
        <taxon>Fungi</taxon>
        <taxon>Dikarya</taxon>
        <taxon>Ascomycota</taxon>
        <taxon>Pezizomycotina</taxon>
        <taxon>Eurotiomycetes</taxon>
        <taxon>Eurotiomycetidae</taxon>
        <taxon>Eurotiales</taxon>
        <taxon>Trichocomaceae</taxon>
        <taxon>Talaromyces</taxon>
        <taxon>Talaromyces sect. Talaromyces</taxon>
    </lineage>
</organism>
<dbReference type="EMBL" id="MIKG01000001">
    <property type="protein sequence ID" value="RAO64853.1"/>
    <property type="molecule type" value="Genomic_DNA"/>
</dbReference>